<keyword evidence="3" id="KW-1185">Reference proteome</keyword>
<evidence type="ECO:0000313" key="3">
    <source>
        <dbReference type="Proteomes" id="UP000318437"/>
    </source>
</evidence>
<keyword evidence="1" id="KW-0472">Membrane</keyword>
<evidence type="ECO:0008006" key="4">
    <source>
        <dbReference type="Google" id="ProtNLM"/>
    </source>
</evidence>
<organism evidence="2 3">
    <name type="scientific">Bythopirellula polymerisocia</name>
    <dbReference type="NCBI Taxonomy" id="2528003"/>
    <lineage>
        <taxon>Bacteria</taxon>
        <taxon>Pseudomonadati</taxon>
        <taxon>Planctomycetota</taxon>
        <taxon>Planctomycetia</taxon>
        <taxon>Pirellulales</taxon>
        <taxon>Lacipirellulaceae</taxon>
        <taxon>Bythopirellula</taxon>
    </lineage>
</organism>
<gene>
    <name evidence="2" type="ORF">Pla144_49840</name>
</gene>
<reference evidence="2 3" key="1">
    <citation type="submission" date="2019-02" db="EMBL/GenBank/DDBJ databases">
        <title>Deep-cultivation of Planctomycetes and their phenomic and genomic characterization uncovers novel biology.</title>
        <authorList>
            <person name="Wiegand S."/>
            <person name="Jogler M."/>
            <person name="Boedeker C."/>
            <person name="Pinto D."/>
            <person name="Vollmers J."/>
            <person name="Rivas-Marin E."/>
            <person name="Kohn T."/>
            <person name="Peeters S.H."/>
            <person name="Heuer A."/>
            <person name="Rast P."/>
            <person name="Oberbeckmann S."/>
            <person name="Bunk B."/>
            <person name="Jeske O."/>
            <person name="Meyerdierks A."/>
            <person name="Storesund J.E."/>
            <person name="Kallscheuer N."/>
            <person name="Luecker S."/>
            <person name="Lage O.M."/>
            <person name="Pohl T."/>
            <person name="Merkel B.J."/>
            <person name="Hornburger P."/>
            <person name="Mueller R.-W."/>
            <person name="Bruemmer F."/>
            <person name="Labrenz M."/>
            <person name="Spormann A.M."/>
            <person name="Op Den Camp H."/>
            <person name="Overmann J."/>
            <person name="Amann R."/>
            <person name="Jetten M.S.M."/>
            <person name="Mascher T."/>
            <person name="Medema M.H."/>
            <person name="Devos D.P."/>
            <person name="Kaster A.-K."/>
            <person name="Ovreas L."/>
            <person name="Rohde M."/>
            <person name="Galperin M.Y."/>
            <person name="Jogler C."/>
        </authorList>
    </citation>
    <scope>NUCLEOTIDE SEQUENCE [LARGE SCALE GENOMIC DNA]</scope>
    <source>
        <strain evidence="2 3">Pla144</strain>
    </source>
</reference>
<keyword evidence="1" id="KW-1133">Transmembrane helix</keyword>
<dbReference type="OrthoDB" id="1056765at2"/>
<protein>
    <recommendedName>
        <fullName evidence="4">PEP-CTERM protein-sorting domain-containing protein</fullName>
    </recommendedName>
</protein>
<evidence type="ECO:0000256" key="1">
    <source>
        <dbReference type="SAM" id="Phobius"/>
    </source>
</evidence>
<sequence length="332" mass="36248">MRIQRSWHSYKYYFLLMNFVGFSFVAEPAKAVILAEEDFSHPNGNLVGQAPNPGPGLAWAAHTDEGNTPIQVVNGMASLSQGKGSGGREDANTEFTHQSLDATTYARFDFMLPSAANSDIINLDEEGSNFAHLKSSRLTNHFRARTGVLAPAGDGDFRLAINANGSRLNEGTAWGTGLYFDTFYRVVINWNAVTGESMLWLNPVDELSPSISSMGHSTMQIIESFTLRQSSDYYGTQLVDNLVVASTFAEALLGSRGEMSSDFDRDGDVDGHDFLVWQGDPSIGDLDVWQANYATNVPLSAASKAVPEPSIWVLLSLAAVVNYLTSRRRTTL</sequence>
<comment type="caution">
    <text evidence="2">The sequence shown here is derived from an EMBL/GenBank/DDBJ whole genome shotgun (WGS) entry which is preliminary data.</text>
</comment>
<evidence type="ECO:0000313" key="2">
    <source>
        <dbReference type="EMBL" id="TWU20337.1"/>
    </source>
</evidence>
<keyword evidence="1" id="KW-0812">Transmembrane</keyword>
<dbReference type="Proteomes" id="UP000318437">
    <property type="component" value="Unassembled WGS sequence"/>
</dbReference>
<accession>A0A5C6C8G6</accession>
<feature type="transmembrane region" description="Helical" evidence="1">
    <location>
        <begin position="12"/>
        <end position="35"/>
    </location>
</feature>
<dbReference type="AlphaFoldDB" id="A0A5C6C8G6"/>
<dbReference type="RefSeq" id="WP_146453188.1">
    <property type="nucleotide sequence ID" value="NZ_SJPS01000016.1"/>
</dbReference>
<dbReference type="EMBL" id="SJPS01000016">
    <property type="protein sequence ID" value="TWU20337.1"/>
    <property type="molecule type" value="Genomic_DNA"/>
</dbReference>
<proteinExistence type="predicted"/>
<name>A0A5C6C8G6_9BACT</name>